<comment type="caution">
    <text evidence="1">The sequence shown here is derived from an EMBL/GenBank/DDBJ whole genome shotgun (WGS) entry which is preliminary data.</text>
</comment>
<name>A0ABY0YCH0_9PSED</name>
<evidence type="ECO:0000313" key="1">
    <source>
        <dbReference type="EMBL" id="SED33376.1"/>
    </source>
</evidence>
<dbReference type="Proteomes" id="UP000199665">
    <property type="component" value="Unassembled WGS sequence"/>
</dbReference>
<proteinExistence type="predicted"/>
<dbReference type="EMBL" id="FNRV01000001">
    <property type="protein sequence ID" value="SED33376.1"/>
    <property type="molecule type" value="Genomic_DNA"/>
</dbReference>
<accession>A0ABY0YCH0</accession>
<protein>
    <recommendedName>
        <fullName evidence="3">Bacteriophage lambda head decoration protein D</fullName>
    </recommendedName>
</protein>
<dbReference type="RefSeq" id="WP_090467959.1">
    <property type="nucleotide sequence ID" value="NZ_FNRV01000001.1"/>
</dbReference>
<evidence type="ECO:0008006" key="3">
    <source>
        <dbReference type="Google" id="ProtNLM"/>
    </source>
</evidence>
<reference evidence="1 2" key="1">
    <citation type="submission" date="2016-10" db="EMBL/GenBank/DDBJ databases">
        <authorList>
            <person name="Varghese N."/>
            <person name="Submissions S."/>
        </authorList>
    </citation>
    <scope>NUCLEOTIDE SEQUENCE [LARGE SCALE GENOMIC DNA]</scope>
    <source>
        <strain evidence="1 2">DSM 18327</strain>
    </source>
</reference>
<organism evidence="1 2">
    <name type="scientific">Pseudomonas mohnii</name>
    <dbReference type="NCBI Taxonomy" id="395600"/>
    <lineage>
        <taxon>Bacteria</taxon>
        <taxon>Pseudomonadati</taxon>
        <taxon>Pseudomonadota</taxon>
        <taxon>Gammaproteobacteria</taxon>
        <taxon>Pseudomonadales</taxon>
        <taxon>Pseudomonadaceae</taxon>
        <taxon>Pseudomonas</taxon>
    </lineage>
</organism>
<evidence type="ECO:0000313" key="2">
    <source>
        <dbReference type="Proteomes" id="UP000199665"/>
    </source>
</evidence>
<gene>
    <name evidence="1" type="ORF">SAMN05216205_4939</name>
</gene>
<sequence>MANTFTAPFVQQYKTQAAVVTAALGGIGTATVTGAVAVATAGVNGAVLTRLTAIPRATVTASSLVLFLVKASAPTVFQLIDSELMPAFTVAATTAIPETPFGNITNDNPLRMEAGDILYVGSQVALAAGIVFTAQWGNL</sequence>
<keyword evidence="2" id="KW-1185">Reference proteome</keyword>